<evidence type="ECO:0000313" key="9">
    <source>
        <dbReference type="Proteomes" id="UP000297861"/>
    </source>
</evidence>
<organism evidence="8 9">
    <name type="scientific">Dysgonomonas capnocytophagoides</name>
    <dbReference type="NCBI Taxonomy" id="45254"/>
    <lineage>
        <taxon>Bacteria</taxon>
        <taxon>Pseudomonadati</taxon>
        <taxon>Bacteroidota</taxon>
        <taxon>Bacteroidia</taxon>
        <taxon>Bacteroidales</taxon>
        <taxon>Dysgonomonadaceae</taxon>
        <taxon>Dysgonomonas</taxon>
    </lineage>
</organism>
<dbReference type="CDD" id="cd01335">
    <property type="entry name" value="Radical_SAM"/>
    <property type="match status" value="1"/>
</dbReference>
<evidence type="ECO:0000256" key="5">
    <source>
        <dbReference type="ARBA" id="ARBA00023004"/>
    </source>
</evidence>
<dbReference type="Proteomes" id="UP000297861">
    <property type="component" value="Unassembled WGS sequence"/>
</dbReference>
<dbReference type="PANTHER" id="PTHR43787:SF11">
    <property type="entry name" value="UPF0026 PROTEIN SLR1464"/>
    <property type="match status" value="1"/>
</dbReference>
<dbReference type="OrthoDB" id="9795504at2"/>
<dbReference type="Pfam" id="PF04055">
    <property type="entry name" value="Radical_SAM"/>
    <property type="match status" value="1"/>
</dbReference>
<evidence type="ECO:0000259" key="7">
    <source>
        <dbReference type="Pfam" id="PF04055"/>
    </source>
</evidence>
<evidence type="ECO:0000313" key="8">
    <source>
        <dbReference type="EMBL" id="TFD93221.1"/>
    </source>
</evidence>
<protein>
    <submittedName>
        <fullName evidence="8">Radical SAM protein</fullName>
    </submittedName>
</protein>
<dbReference type="SUPFAM" id="SSF102114">
    <property type="entry name" value="Radical SAM enzymes"/>
    <property type="match status" value="1"/>
</dbReference>
<accession>A0A4Y8KX45</accession>
<evidence type="ECO:0000256" key="3">
    <source>
        <dbReference type="ARBA" id="ARBA00022691"/>
    </source>
</evidence>
<dbReference type="InterPro" id="IPR058240">
    <property type="entry name" value="rSAM_sf"/>
</dbReference>
<feature type="domain" description="Radical SAM core" evidence="7">
    <location>
        <begin position="33"/>
        <end position="175"/>
    </location>
</feature>
<keyword evidence="2" id="KW-0004">4Fe-4S</keyword>
<keyword evidence="3" id="KW-0949">S-adenosyl-L-methionine</keyword>
<keyword evidence="6" id="KW-0411">Iron-sulfur</keyword>
<dbReference type="AlphaFoldDB" id="A0A4Y8KX45"/>
<dbReference type="SFLD" id="SFLDS00029">
    <property type="entry name" value="Radical_SAM"/>
    <property type="match status" value="1"/>
</dbReference>
<sequence length="259" mass="29230">MSTILFDQIVFGPIHSRRLGSSLGMNLLPFDGKVCSFDCIYCECGYNKDGRTKTPLPSREQVKAALDHKLHQLKAENIAIDVITFAGNGEPTLHPHFAEIIDDTIALRNKLYPEAKISVLSNAMHMGKEKVFDALKKVDNNILKLDSAFIETVRLIDQPAVPSYSIEKQIELFKKFDGNFILQTMFLKGTHNGKHIDNTTNVEIDAWVDIIKQTQPKEVMIYTIDRETPEKNLEKIPVEKLREIGIKVQELGIKINIAG</sequence>
<dbReference type="GO" id="GO:0051539">
    <property type="term" value="F:4 iron, 4 sulfur cluster binding"/>
    <property type="evidence" value="ECO:0007669"/>
    <property type="project" value="UniProtKB-KW"/>
</dbReference>
<comment type="caution">
    <text evidence="8">The sequence shown here is derived from an EMBL/GenBank/DDBJ whole genome shotgun (WGS) entry which is preliminary data.</text>
</comment>
<proteinExistence type="predicted"/>
<dbReference type="GO" id="GO:0003824">
    <property type="term" value="F:catalytic activity"/>
    <property type="evidence" value="ECO:0007669"/>
    <property type="project" value="InterPro"/>
</dbReference>
<reference evidence="8 9" key="1">
    <citation type="submission" date="2019-03" db="EMBL/GenBank/DDBJ databases">
        <title>San Antonio Military Medical Center submission to MRSN (WRAIR), pending publication.</title>
        <authorList>
            <person name="Blyth D.M."/>
            <person name="Mccarthy S.L."/>
            <person name="Schall S.E."/>
            <person name="Stam J.A."/>
            <person name="Ong A.C."/>
            <person name="Mcgann P.T."/>
        </authorList>
    </citation>
    <scope>NUCLEOTIDE SEQUENCE [LARGE SCALE GENOMIC DNA]</scope>
    <source>
        <strain evidence="8 9">MRSN571793</strain>
    </source>
</reference>
<evidence type="ECO:0000256" key="4">
    <source>
        <dbReference type="ARBA" id="ARBA00022723"/>
    </source>
</evidence>
<gene>
    <name evidence="8" type="ORF">E2605_17215</name>
</gene>
<dbReference type="InterPro" id="IPR013785">
    <property type="entry name" value="Aldolase_TIM"/>
</dbReference>
<dbReference type="RefSeq" id="WP_134437342.1">
    <property type="nucleotide sequence ID" value="NZ_SOML01000013.1"/>
</dbReference>
<comment type="cofactor">
    <cofactor evidence="1">
        <name>[4Fe-4S] cluster</name>
        <dbReference type="ChEBI" id="CHEBI:49883"/>
    </cofactor>
</comment>
<dbReference type="PANTHER" id="PTHR43787">
    <property type="entry name" value="FEMO COFACTOR BIOSYNTHESIS PROTEIN NIFB-RELATED"/>
    <property type="match status" value="1"/>
</dbReference>
<dbReference type="EMBL" id="SOML01000013">
    <property type="protein sequence ID" value="TFD93221.1"/>
    <property type="molecule type" value="Genomic_DNA"/>
</dbReference>
<name>A0A4Y8KX45_9BACT</name>
<evidence type="ECO:0000256" key="6">
    <source>
        <dbReference type="ARBA" id="ARBA00023014"/>
    </source>
</evidence>
<dbReference type="STRING" id="1121485.GCA_000426485_02714"/>
<evidence type="ECO:0000256" key="2">
    <source>
        <dbReference type="ARBA" id="ARBA00022485"/>
    </source>
</evidence>
<dbReference type="GO" id="GO:0046872">
    <property type="term" value="F:metal ion binding"/>
    <property type="evidence" value="ECO:0007669"/>
    <property type="project" value="UniProtKB-KW"/>
</dbReference>
<keyword evidence="5" id="KW-0408">Iron</keyword>
<keyword evidence="9" id="KW-1185">Reference proteome</keyword>
<keyword evidence="4" id="KW-0479">Metal-binding</keyword>
<dbReference type="Gene3D" id="3.20.20.70">
    <property type="entry name" value="Aldolase class I"/>
    <property type="match status" value="1"/>
</dbReference>
<dbReference type="InterPro" id="IPR040084">
    <property type="entry name" value="GTPase_Obg"/>
</dbReference>
<dbReference type="SFLD" id="SFLDG01083">
    <property type="entry name" value="Uncharacterised_Radical_SAM_Su"/>
    <property type="match status" value="1"/>
</dbReference>
<dbReference type="InterPro" id="IPR007197">
    <property type="entry name" value="rSAM"/>
</dbReference>
<evidence type="ECO:0000256" key="1">
    <source>
        <dbReference type="ARBA" id="ARBA00001966"/>
    </source>
</evidence>